<dbReference type="PANTHER" id="PTHR23328:SF0">
    <property type="entry name" value="RING-TYPE DOMAIN-CONTAINING PROTEIN"/>
    <property type="match status" value="1"/>
</dbReference>
<accession>A0ABP1PS20</accession>
<feature type="region of interest" description="Disordered" evidence="12">
    <location>
        <begin position="266"/>
        <end position="341"/>
    </location>
</feature>
<keyword evidence="15" id="KW-1185">Reference proteome</keyword>
<protein>
    <recommendedName>
        <fullName evidence="3">RING-type E3 ubiquitin transferase</fullName>
        <ecNumber evidence="3">2.3.2.27</ecNumber>
    </recommendedName>
</protein>
<dbReference type="CDD" id="cd22249">
    <property type="entry name" value="UDM1_RNF168_RNF169-like"/>
    <property type="match status" value="1"/>
</dbReference>
<feature type="compositionally biased region" description="Basic and acidic residues" evidence="12">
    <location>
        <begin position="492"/>
        <end position="505"/>
    </location>
</feature>
<feature type="domain" description="RING-type" evidence="13">
    <location>
        <begin position="57"/>
        <end position="96"/>
    </location>
</feature>
<comment type="subcellular location">
    <subcellularLocation>
        <location evidence="2">Nucleus</location>
    </subcellularLocation>
</comment>
<dbReference type="SMART" id="SM00184">
    <property type="entry name" value="RING"/>
    <property type="match status" value="1"/>
</dbReference>
<feature type="compositionally biased region" description="Polar residues" evidence="12">
    <location>
        <begin position="374"/>
        <end position="392"/>
    </location>
</feature>
<feature type="compositionally biased region" description="Basic and acidic residues" evidence="12">
    <location>
        <begin position="418"/>
        <end position="433"/>
    </location>
</feature>
<feature type="compositionally biased region" description="Polar residues" evidence="12">
    <location>
        <begin position="304"/>
        <end position="341"/>
    </location>
</feature>
<feature type="compositionally biased region" description="Polar residues" evidence="12">
    <location>
        <begin position="21"/>
        <end position="34"/>
    </location>
</feature>
<evidence type="ECO:0000313" key="15">
    <source>
        <dbReference type="Proteomes" id="UP001642540"/>
    </source>
</evidence>
<dbReference type="PROSITE" id="PS50089">
    <property type="entry name" value="ZF_RING_2"/>
    <property type="match status" value="1"/>
</dbReference>
<comment type="caution">
    <text evidence="14">The sequence shown here is derived from an EMBL/GenBank/DDBJ whole genome shotgun (WGS) entry which is preliminary data.</text>
</comment>
<sequence length="715" mass="78967">MKKKRGGGRGRGRGRPAKGAENTTSESGNASTVTEPDPQSLKLATKPGKLTRQDVTCPICWSILIEPTTLPCYHSLCKVCFKKHVDETALSCPCCRLRLSVWIRKVVKENKLLDEELWTRIKNEFPKLVAARLNGEDSQDILDDEDEPPSLTPNSPSLLETSSNLVRDGTICENPGEIRVELQQLMNQHEKDVEIERLREETASADLIKQLQEEETQQKTRQLHSEEQDFLIAKKIQDELRAEELNAKSSSTITARRNLMNEWVNSSANSTSKTAGRKATPGSSKSSGRQPARRLSGGKKTPTSRKSLNSSMEYSKASQSVMTKFLSSQSQHTTPTDRQNAFNCSESSSSFFEVSPCCSKSIPNHDISFSAFSPTKASRNSSFDTPNKSSVTLGDLPPAPMESSESWNFGVKVIEDTSTKTPDSIKSEVDRHFRPIRSAPKTPPRRRADGTFLPEPKLVRTTPIRPSTSASSYSGSPVKQNCDNNKPSCATAEKRISNDSGRGSDDTDESTSPDVQQITSPAYSLKGSDPIVPSNFNTQSESNERGCTSEDYRVTPESDDAIPGSASDKQKKRPQVDEIIGSSPCKRSKVTGINVLCTPNKSTNNSNNQPVVKEEPLSPSILSDRFYGSPCSSSGSIVVEENHKYLAAEAEALALYQKKIEQEAADREFAKSLQRSYDRGISSPRGRNSKERYSLRNWLKPKVKQEVKIEINSDD</sequence>
<keyword evidence="7 11" id="KW-0863">Zinc-finger</keyword>
<keyword evidence="5" id="KW-0479">Metal-binding</keyword>
<dbReference type="EC" id="2.3.2.27" evidence="3"/>
<feature type="compositionally biased region" description="Low complexity" evidence="12">
    <location>
        <begin position="467"/>
        <end position="476"/>
    </location>
</feature>
<feature type="compositionally biased region" description="Acidic residues" evidence="12">
    <location>
        <begin position="138"/>
        <end position="148"/>
    </location>
</feature>
<feature type="region of interest" description="Disordered" evidence="12">
    <location>
        <begin position="418"/>
        <end position="577"/>
    </location>
</feature>
<proteinExistence type="predicted"/>
<comment type="catalytic activity">
    <reaction evidence="1">
        <text>S-ubiquitinyl-[E2 ubiquitin-conjugating enzyme]-L-cysteine + [acceptor protein]-L-lysine = [E2 ubiquitin-conjugating enzyme]-L-cysteine + N(6)-ubiquitinyl-[acceptor protein]-L-lysine.</text>
        <dbReference type="EC" id="2.3.2.27"/>
    </reaction>
</comment>
<dbReference type="EMBL" id="CAXLJM020000007">
    <property type="protein sequence ID" value="CAL8075207.1"/>
    <property type="molecule type" value="Genomic_DNA"/>
</dbReference>
<keyword evidence="10" id="KW-0539">Nucleus</keyword>
<feature type="compositionally biased region" description="Basic and acidic residues" evidence="12">
    <location>
        <begin position="542"/>
        <end position="556"/>
    </location>
</feature>
<feature type="compositionally biased region" description="Polar residues" evidence="12">
    <location>
        <begin position="477"/>
        <end position="488"/>
    </location>
</feature>
<keyword evidence="9" id="KW-0862">Zinc</keyword>
<evidence type="ECO:0000256" key="1">
    <source>
        <dbReference type="ARBA" id="ARBA00000900"/>
    </source>
</evidence>
<feature type="compositionally biased region" description="Polar residues" evidence="12">
    <location>
        <begin position="512"/>
        <end position="522"/>
    </location>
</feature>
<feature type="compositionally biased region" description="Basic residues" evidence="12">
    <location>
        <begin position="1"/>
        <end position="16"/>
    </location>
</feature>
<feature type="region of interest" description="Disordered" evidence="12">
    <location>
        <begin position="1"/>
        <end position="43"/>
    </location>
</feature>
<dbReference type="Pfam" id="PF00097">
    <property type="entry name" value="zf-C3HC4"/>
    <property type="match status" value="1"/>
</dbReference>
<feature type="region of interest" description="Disordered" evidence="12">
    <location>
        <begin position="374"/>
        <end position="404"/>
    </location>
</feature>
<evidence type="ECO:0000256" key="12">
    <source>
        <dbReference type="SAM" id="MobiDB-lite"/>
    </source>
</evidence>
<evidence type="ECO:0000256" key="2">
    <source>
        <dbReference type="ARBA" id="ARBA00004123"/>
    </source>
</evidence>
<dbReference type="CDD" id="cd16550">
    <property type="entry name" value="RING-HC_RNF168"/>
    <property type="match status" value="1"/>
</dbReference>
<evidence type="ECO:0000256" key="3">
    <source>
        <dbReference type="ARBA" id="ARBA00012483"/>
    </source>
</evidence>
<feature type="region of interest" description="Disordered" evidence="12">
    <location>
        <begin position="669"/>
        <end position="693"/>
    </location>
</feature>
<feature type="compositionally biased region" description="Low complexity" evidence="12">
    <location>
        <begin position="152"/>
        <end position="161"/>
    </location>
</feature>
<evidence type="ECO:0000256" key="11">
    <source>
        <dbReference type="PROSITE-ProRule" id="PRU00175"/>
    </source>
</evidence>
<organism evidence="14 15">
    <name type="scientific">Orchesella dallaii</name>
    <dbReference type="NCBI Taxonomy" id="48710"/>
    <lineage>
        <taxon>Eukaryota</taxon>
        <taxon>Metazoa</taxon>
        <taxon>Ecdysozoa</taxon>
        <taxon>Arthropoda</taxon>
        <taxon>Hexapoda</taxon>
        <taxon>Collembola</taxon>
        <taxon>Entomobryomorpha</taxon>
        <taxon>Entomobryoidea</taxon>
        <taxon>Orchesellidae</taxon>
        <taxon>Orchesellinae</taxon>
        <taxon>Orchesella</taxon>
    </lineage>
</organism>
<keyword evidence="8" id="KW-0833">Ubl conjugation pathway</keyword>
<evidence type="ECO:0000259" key="13">
    <source>
        <dbReference type="PROSITE" id="PS50089"/>
    </source>
</evidence>
<dbReference type="InterPro" id="IPR051657">
    <property type="entry name" value="RNF168/RNF169_E3_ubiq-ligase"/>
</dbReference>
<gene>
    <name evidence="14" type="ORF">ODALV1_LOCUS3101</name>
</gene>
<dbReference type="InterPro" id="IPR001841">
    <property type="entry name" value="Znf_RING"/>
</dbReference>
<evidence type="ECO:0000256" key="9">
    <source>
        <dbReference type="ARBA" id="ARBA00022833"/>
    </source>
</evidence>
<dbReference type="PANTHER" id="PTHR23328">
    <property type="entry name" value="RING-TYPE DOMAIN-CONTAINING PROTEIN"/>
    <property type="match status" value="1"/>
</dbReference>
<evidence type="ECO:0000256" key="10">
    <source>
        <dbReference type="ARBA" id="ARBA00023242"/>
    </source>
</evidence>
<evidence type="ECO:0000256" key="8">
    <source>
        <dbReference type="ARBA" id="ARBA00022786"/>
    </source>
</evidence>
<dbReference type="SUPFAM" id="SSF57850">
    <property type="entry name" value="RING/U-box"/>
    <property type="match status" value="1"/>
</dbReference>
<keyword evidence="4" id="KW-0808">Transferase</keyword>
<dbReference type="InterPro" id="IPR018957">
    <property type="entry name" value="Znf_C3HC4_RING-type"/>
</dbReference>
<keyword evidence="6" id="KW-0227">DNA damage</keyword>
<evidence type="ECO:0000256" key="5">
    <source>
        <dbReference type="ARBA" id="ARBA00022723"/>
    </source>
</evidence>
<evidence type="ECO:0000313" key="14">
    <source>
        <dbReference type="EMBL" id="CAL8075207.1"/>
    </source>
</evidence>
<name>A0ABP1PS20_9HEXA</name>
<evidence type="ECO:0000256" key="7">
    <source>
        <dbReference type="ARBA" id="ARBA00022771"/>
    </source>
</evidence>
<dbReference type="Proteomes" id="UP001642540">
    <property type="component" value="Unassembled WGS sequence"/>
</dbReference>
<feature type="region of interest" description="Disordered" evidence="12">
    <location>
        <begin position="138"/>
        <end position="161"/>
    </location>
</feature>
<reference evidence="14 15" key="1">
    <citation type="submission" date="2024-08" db="EMBL/GenBank/DDBJ databases">
        <authorList>
            <person name="Cucini C."/>
            <person name="Frati F."/>
        </authorList>
    </citation>
    <scope>NUCLEOTIDE SEQUENCE [LARGE SCALE GENOMIC DNA]</scope>
</reference>
<evidence type="ECO:0000256" key="6">
    <source>
        <dbReference type="ARBA" id="ARBA00022763"/>
    </source>
</evidence>
<evidence type="ECO:0000256" key="4">
    <source>
        <dbReference type="ARBA" id="ARBA00022679"/>
    </source>
</evidence>
<dbReference type="Gene3D" id="3.30.40.10">
    <property type="entry name" value="Zinc/RING finger domain, C3HC4 (zinc finger)"/>
    <property type="match status" value="1"/>
</dbReference>
<dbReference type="InterPro" id="IPR013083">
    <property type="entry name" value="Znf_RING/FYVE/PHD"/>
</dbReference>